<keyword evidence="2" id="KW-0805">Transcription regulation</keyword>
<dbReference type="NCBIfam" id="TIGR02937">
    <property type="entry name" value="sigma70-ECF"/>
    <property type="match status" value="1"/>
</dbReference>
<feature type="compositionally biased region" description="Low complexity" evidence="6">
    <location>
        <begin position="316"/>
        <end position="346"/>
    </location>
</feature>
<keyword evidence="7" id="KW-1133">Transmembrane helix</keyword>
<sequence length="490" mass="52677">MQDAQLVGAIVEGDRQGWAELYERYADPLYTYCVSQLQDREAAADVLHDTLIVATERVAQLRDPERLRPWLYAIARNECHRRRRSHRRLVALEEAGDVPAAAEDVDGELRLEEMRRLVRDAVEGLNPSEREVLELAGTHGLTGQDLAAALDVSVNHANALLSRARQQFERSLGALIIARTGRAACGVLDDMLRSWDGRMTPLLRKRIARHIENCETCGENKKRRVNAKQLLAMIPLLVAGGEVADKVAQQRENPELVSYRRGLAERAGPFRRDGFPVSQVRRYRPPYVTIAAVSVLIIALGIYMFAPAPRDQNEALPPSETTTLPVSVPTTTEDTSTTTVTTTTDPTTTTVVTTTKAAAVPPKTVVVTTTITTTTTTPPTSAVTTTTTTTPSSSTPPPPGTLGVTPREINLNAGPGTVRVSSKGGTLTWTASSADPAIKISPSAGTLAANDTVDTTISLTRSDNAGGAKVVYTATGGQAITVSVSWSVIS</sequence>
<evidence type="ECO:0000259" key="8">
    <source>
        <dbReference type="Pfam" id="PF04542"/>
    </source>
</evidence>
<dbReference type="InterPro" id="IPR013325">
    <property type="entry name" value="RNA_pol_sigma_r2"/>
</dbReference>
<feature type="domain" description="RNA polymerase sigma-70 region 2" evidence="8">
    <location>
        <begin position="21"/>
        <end position="88"/>
    </location>
</feature>
<proteinExistence type="inferred from homology"/>
<keyword evidence="7" id="KW-0812">Transmembrane</keyword>
<accession>A0A3E0I5S7</accession>
<gene>
    <name evidence="10" type="ORF">BCF44_102324</name>
</gene>
<feature type="region of interest" description="Disordered" evidence="6">
    <location>
        <begin position="314"/>
        <end position="346"/>
    </location>
</feature>
<feature type="domain" description="RNA polymerase sigma factor 70 region 4 type 2" evidence="9">
    <location>
        <begin position="116"/>
        <end position="167"/>
    </location>
</feature>
<dbReference type="Pfam" id="PF08281">
    <property type="entry name" value="Sigma70_r4_2"/>
    <property type="match status" value="1"/>
</dbReference>
<dbReference type="EMBL" id="QUNO01000002">
    <property type="protein sequence ID" value="REH54092.1"/>
    <property type="molecule type" value="Genomic_DNA"/>
</dbReference>
<dbReference type="SUPFAM" id="SSF88659">
    <property type="entry name" value="Sigma3 and sigma4 domains of RNA polymerase sigma factors"/>
    <property type="match status" value="1"/>
</dbReference>
<dbReference type="InterPro" id="IPR036388">
    <property type="entry name" value="WH-like_DNA-bd_sf"/>
</dbReference>
<dbReference type="InterPro" id="IPR013324">
    <property type="entry name" value="RNA_pol_sigma_r3/r4-like"/>
</dbReference>
<dbReference type="CDD" id="cd06171">
    <property type="entry name" value="Sigma70_r4"/>
    <property type="match status" value="1"/>
</dbReference>
<keyword evidence="5" id="KW-0804">Transcription</keyword>
<dbReference type="GO" id="GO:0003677">
    <property type="term" value="F:DNA binding"/>
    <property type="evidence" value="ECO:0007669"/>
    <property type="project" value="UniProtKB-KW"/>
</dbReference>
<reference evidence="10 11" key="1">
    <citation type="submission" date="2018-08" db="EMBL/GenBank/DDBJ databases">
        <title>Genomic Encyclopedia of Archaeal and Bacterial Type Strains, Phase II (KMG-II): from individual species to whole genera.</title>
        <authorList>
            <person name="Goeker M."/>
        </authorList>
    </citation>
    <scope>NUCLEOTIDE SEQUENCE [LARGE SCALE GENOMIC DNA]</scope>
    <source>
        <strain evidence="10 11">DSM 45791</strain>
    </source>
</reference>
<dbReference type="GO" id="GO:0016987">
    <property type="term" value="F:sigma factor activity"/>
    <property type="evidence" value="ECO:0007669"/>
    <property type="project" value="UniProtKB-KW"/>
</dbReference>
<dbReference type="InterPro" id="IPR014284">
    <property type="entry name" value="RNA_pol_sigma-70_dom"/>
</dbReference>
<dbReference type="InterPro" id="IPR039425">
    <property type="entry name" value="RNA_pol_sigma-70-like"/>
</dbReference>
<evidence type="ECO:0000256" key="3">
    <source>
        <dbReference type="ARBA" id="ARBA00023082"/>
    </source>
</evidence>
<dbReference type="InterPro" id="IPR007627">
    <property type="entry name" value="RNA_pol_sigma70_r2"/>
</dbReference>
<evidence type="ECO:0000256" key="1">
    <source>
        <dbReference type="ARBA" id="ARBA00010641"/>
    </source>
</evidence>
<dbReference type="PANTHER" id="PTHR43133">
    <property type="entry name" value="RNA POLYMERASE ECF-TYPE SIGMA FACTO"/>
    <property type="match status" value="1"/>
</dbReference>
<dbReference type="RefSeq" id="WP_116173182.1">
    <property type="nucleotide sequence ID" value="NZ_CP144375.1"/>
</dbReference>
<organism evidence="10 11">
    <name type="scientific">Kutzneria buriramensis</name>
    <dbReference type="NCBI Taxonomy" id="1045776"/>
    <lineage>
        <taxon>Bacteria</taxon>
        <taxon>Bacillati</taxon>
        <taxon>Actinomycetota</taxon>
        <taxon>Actinomycetes</taxon>
        <taxon>Pseudonocardiales</taxon>
        <taxon>Pseudonocardiaceae</taxon>
        <taxon>Kutzneria</taxon>
    </lineage>
</organism>
<keyword evidence="11" id="KW-1185">Reference proteome</keyword>
<dbReference type="AlphaFoldDB" id="A0A3E0I5S7"/>
<keyword evidence="3" id="KW-0731">Sigma factor</keyword>
<name>A0A3E0I5S7_9PSEU</name>
<keyword evidence="7" id="KW-0472">Membrane</keyword>
<dbReference type="Proteomes" id="UP000256269">
    <property type="component" value="Unassembled WGS sequence"/>
</dbReference>
<evidence type="ECO:0000256" key="6">
    <source>
        <dbReference type="SAM" id="MobiDB-lite"/>
    </source>
</evidence>
<protein>
    <submittedName>
        <fullName evidence="10">RNA polymerase sigma factor (Sigma-70 family)</fullName>
    </submittedName>
</protein>
<evidence type="ECO:0000313" key="10">
    <source>
        <dbReference type="EMBL" id="REH54092.1"/>
    </source>
</evidence>
<keyword evidence="4" id="KW-0238">DNA-binding</keyword>
<evidence type="ECO:0000256" key="2">
    <source>
        <dbReference type="ARBA" id="ARBA00023015"/>
    </source>
</evidence>
<comment type="similarity">
    <text evidence="1">Belongs to the sigma-70 factor family. ECF subfamily.</text>
</comment>
<evidence type="ECO:0000256" key="4">
    <source>
        <dbReference type="ARBA" id="ARBA00023125"/>
    </source>
</evidence>
<dbReference type="InterPro" id="IPR013249">
    <property type="entry name" value="RNA_pol_sigma70_r4_t2"/>
</dbReference>
<evidence type="ECO:0000256" key="7">
    <source>
        <dbReference type="SAM" id="Phobius"/>
    </source>
</evidence>
<dbReference type="Gene3D" id="1.10.1740.10">
    <property type="match status" value="1"/>
</dbReference>
<evidence type="ECO:0000259" key="9">
    <source>
        <dbReference type="Pfam" id="PF08281"/>
    </source>
</evidence>
<evidence type="ECO:0000256" key="5">
    <source>
        <dbReference type="ARBA" id="ARBA00023163"/>
    </source>
</evidence>
<dbReference type="Gene3D" id="1.10.10.10">
    <property type="entry name" value="Winged helix-like DNA-binding domain superfamily/Winged helix DNA-binding domain"/>
    <property type="match status" value="1"/>
</dbReference>
<feature type="transmembrane region" description="Helical" evidence="7">
    <location>
        <begin position="287"/>
        <end position="306"/>
    </location>
</feature>
<dbReference type="SUPFAM" id="SSF88946">
    <property type="entry name" value="Sigma2 domain of RNA polymerase sigma factors"/>
    <property type="match status" value="1"/>
</dbReference>
<comment type="caution">
    <text evidence="10">The sequence shown here is derived from an EMBL/GenBank/DDBJ whole genome shotgun (WGS) entry which is preliminary data.</text>
</comment>
<feature type="compositionally biased region" description="Low complexity" evidence="6">
    <location>
        <begin position="374"/>
        <end position="393"/>
    </location>
</feature>
<evidence type="ECO:0000313" key="11">
    <source>
        <dbReference type="Proteomes" id="UP000256269"/>
    </source>
</evidence>
<dbReference type="OrthoDB" id="8611574at2"/>
<dbReference type="Pfam" id="PF04542">
    <property type="entry name" value="Sigma70_r2"/>
    <property type="match status" value="1"/>
</dbReference>
<dbReference type="GO" id="GO:0006352">
    <property type="term" value="P:DNA-templated transcription initiation"/>
    <property type="evidence" value="ECO:0007669"/>
    <property type="project" value="InterPro"/>
</dbReference>
<dbReference type="PANTHER" id="PTHR43133:SF8">
    <property type="entry name" value="RNA POLYMERASE SIGMA FACTOR HI_1459-RELATED"/>
    <property type="match status" value="1"/>
</dbReference>
<feature type="region of interest" description="Disordered" evidence="6">
    <location>
        <begin position="374"/>
        <end position="401"/>
    </location>
</feature>